<dbReference type="GO" id="GO:0032511">
    <property type="term" value="P:late endosome to vacuole transport via multivesicular body sorting pathway"/>
    <property type="evidence" value="ECO:0007669"/>
    <property type="project" value="InterPro"/>
</dbReference>
<feature type="compositionally biased region" description="Acidic residues" evidence="1">
    <location>
        <begin position="214"/>
        <end position="226"/>
    </location>
</feature>
<feature type="compositionally biased region" description="Basic and acidic residues" evidence="1">
    <location>
        <begin position="227"/>
        <end position="238"/>
    </location>
</feature>
<evidence type="ECO:0000313" key="5">
    <source>
        <dbReference type="Proteomes" id="UP000694255"/>
    </source>
</evidence>
<dbReference type="InterPro" id="IPR041212">
    <property type="entry name" value="Vta1_C"/>
</dbReference>
<dbReference type="PANTHER" id="PTHR46009:SF1">
    <property type="entry name" value="VACUOLAR PROTEIN SORTING-ASSOCIATED PROTEIN VTA1 HOMOLOG"/>
    <property type="match status" value="1"/>
</dbReference>
<dbReference type="Pfam" id="PF04652">
    <property type="entry name" value="Vta1"/>
    <property type="match status" value="1"/>
</dbReference>
<keyword evidence="5" id="KW-1185">Reference proteome</keyword>
<comment type="caution">
    <text evidence="4">The sequence shown here is derived from an EMBL/GenBank/DDBJ whole genome shotgun (WGS) entry which is preliminary data.</text>
</comment>
<dbReference type="Pfam" id="PF18097">
    <property type="entry name" value="Vta1_C"/>
    <property type="match status" value="1"/>
</dbReference>
<dbReference type="InterPro" id="IPR044538">
    <property type="entry name" value="Vta1-like"/>
</dbReference>
<evidence type="ECO:0000313" key="4">
    <source>
        <dbReference type="EMBL" id="KAG7663988.1"/>
    </source>
</evidence>
<feature type="compositionally biased region" description="Basic and acidic residues" evidence="1">
    <location>
        <begin position="336"/>
        <end position="347"/>
    </location>
</feature>
<feature type="region of interest" description="Disordered" evidence="1">
    <location>
        <begin position="204"/>
        <end position="377"/>
    </location>
</feature>
<feature type="domain" description="Vta1/callose synthase N-terminal" evidence="2">
    <location>
        <begin position="18"/>
        <end position="184"/>
    </location>
</feature>
<evidence type="ECO:0000259" key="3">
    <source>
        <dbReference type="Pfam" id="PF18097"/>
    </source>
</evidence>
<feature type="compositionally biased region" description="Basic and acidic residues" evidence="1">
    <location>
        <begin position="204"/>
        <end position="213"/>
    </location>
</feature>
<organism evidence="4 5">
    <name type="scientific">[Candida] subhashii</name>
    <dbReference type="NCBI Taxonomy" id="561895"/>
    <lineage>
        <taxon>Eukaryota</taxon>
        <taxon>Fungi</taxon>
        <taxon>Dikarya</taxon>
        <taxon>Ascomycota</taxon>
        <taxon>Saccharomycotina</taxon>
        <taxon>Pichiomycetes</taxon>
        <taxon>Debaryomycetaceae</taxon>
        <taxon>Spathaspora</taxon>
    </lineage>
</organism>
<name>A0A8J5QKV2_9ASCO</name>
<protein>
    <recommendedName>
        <fullName evidence="6">Vta1 C-terminal domain-containing protein</fullName>
    </recommendedName>
</protein>
<feature type="domain" description="Vta1 C-terminal" evidence="3">
    <location>
        <begin position="383"/>
        <end position="419"/>
    </location>
</feature>
<feature type="compositionally biased region" description="Low complexity" evidence="1">
    <location>
        <begin position="359"/>
        <end position="368"/>
    </location>
</feature>
<dbReference type="GeneID" id="73469290"/>
<evidence type="ECO:0000256" key="1">
    <source>
        <dbReference type="SAM" id="MobiDB-lite"/>
    </source>
</evidence>
<evidence type="ECO:0008006" key="6">
    <source>
        <dbReference type="Google" id="ProtNLM"/>
    </source>
</evidence>
<dbReference type="GO" id="GO:0005771">
    <property type="term" value="C:multivesicular body"/>
    <property type="evidence" value="ECO:0007669"/>
    <property type="project" value="TreeGrafter"/>
</dbReference>
<gene>
    <name evidence="4" type="ORF">J8A68_002489</name>
</gene>
<accession>A0A8J5QKV2</accession>
<dbReference type="EMBL" id="JAGSYN010000111">
    <property type="protein sequence ID" value="KAG7663988.1"/>
    <property type="molecule type" value="Genomic_DNA"/>
</dbReference>
<dbReference type="PANTHER" id="PTHR46009">
    <property type="entry name" value="VACUOLAR PROTEIN SORTING-ASSOCIATED PROTEIN VTA1 HOMOLOG"/>
    <property type="match status" value="1"/>
</dbReference>
<dbReference type="AlphaFoldDB" id="A0A8J5QKV2"/>
<reference evidence="4 5" key="1">
    <citation type="journal article" date="2021" name="DNA Res.">
        <title>Genome analysis of Candida subhashii reveals its hybrid nature and dual mitochondrial genome conformations.</title>
        <authorList>
            <person name="Mixao V."/>
            <person name="Hegedusova E."/>
            <person name="Saus E."/>
            <person name="Pryszcz L.P."/>
            <person name="Cillingova A."/>
            <person name="Nosek J."/>
            <person name="Gabaldon T."/>
        </authorList>
    </citation>
    <scope>NUCLEOTIDE SEQUENCE [LARGE SCALE GENOMIC DNA]</scope>
    <source>
        <strain evidence="4 5">CBS 10753</strain>
    </source>
</reference>
<proteinExistence type="predicted"/>
<dbReference type="RefSeq" id="XP_049264220.1">
    <property type="nucleotide sequence ID" value="XM_049406245.1"/>
</dbReference>
<dbReference type="Proteomes" id="UP000694255">
    <property type="component" value="Unassembled WGS sequence"/>
</dbReference>
<dbReference type="InterPro" id="IPR039431">
    <property type="entry name" value="Vta1/CALS_N"/>
</dbReference>
<sequence length="433" mass="48991">MTITLESIPEELKTDKQVTPFIIRSLELSQPNPIISYYCKIYVLEYILDNKLHTKSKEIETFTILLLDETESIKKSTEDEELHKVLQNSNLSIQIVISFSYKLFNSCLENLNNLTRSTNKDALIGKFRATLNFLSLVSVFKGAEGIDWGKLSGGKAENWQDFDALNKQKIKVLKYQLSRLIKGEVEYKGEPNDQELEDELNKELGEITGKDTEVGVDDIENEDEDETNKGDGDYHSDHDDGDDGGFKMPGAPSSAPANDLPNFIDLEDEPPKLPQTPDFVDEKEETDVNLPGAPHFAPSDSENETDSVKLPGAPKYLPDDDITHINKSSSIQVFPPEHHQSPRESRSSGHQQRSPPPAVRRSSASRHPPITKETIKQILNRDETISQVQKHAKFAQSALQFEDFEEAEKQLTKGLELLQVLRKQEAEEDERYR</sequence>
<evidence type="ECO:0000259" key="2">
    <source>
        <dbReference type="Pfam" id="PF04652"/>
    </source>
</evidence>
<dbReference type="OrthoDB" id="391137at2759"/>